<feature type="chain" id="PRO_5042481080" evidence="17">
    <location>
        <begin position="25"/>
        <end position="1896"/>
    </location>
</feature>
<feature type="coiled-coil region" evidence="15">
    <location>
        <begin position="1287"/>
        <end position="1314"/>
    </location>
</feature>
<dbReference type="Gene3D" id="2.130.10.10">
    <property type="entry name" value="YVTN repeat-like/Quinoprotein amine dehydrogenase"/>
    <property type="match status" value="1"/>
</dbReference>
<dbReference type="Gene3D" id="3.10.20.90">
    <property type="entry name" value="Phosphatidylinositol 3-kinase Catalytic Subunit, Chain A, domain 1"/>
    <property type="match status" value="1"/>
</dbReference>
<evidence type="ECO:0000256" key="9">
    <source>
        <dbReference type="ARBA" id="ARBA00022989"/>
    </source>
</evidence>
<dbReference type="PANTHER" id="PTHR22625:SF44">
    <property type="entry name" value="PLEXIN-B"/>
    <property type="match status" value="1"/>
</dbReference>
<dbReference type="InterPro" id="IPR013783">
    <property type="entry name" value="Ig-like_fold"/>
</dbReference>
<dbReference type="Pfam" id="PF08337">
    <property type="entry name" value="Plexin_cytopl"/>
    <property type="match status" value="1"/>
</dbReference>
<evidence type="ECO:0000256" key="1">
    <source>
        <dbReference type="ARBA" id="ARBA00004251"/>
    </source>
</evidence>
<evidence type="ECO:0000256" key="7">
    <source>
        <dbReference type="ARBA" id="ARBA00022737"/>
    </source>
</evidence>
<evidence type="ECO:0000256" key="12">
    <source>
        <dbReference type="ARBA" id="ARBA00023170"/>
    </source>
</evidence>
<dbReference type="CDD" id="cd11236">
    <property type="entry name" value="Sema_plexin_like"/>
    <property type="match status" value="1"/>
</dbReference>
<dbReference type="PROSITE" id="PS51004">
    <property type="entry name" value="SEMA"/>
    <property type="match status" value="1"/>
</dbReference>
<keyword evidence="5 16" id="KW-0812">Transmembrane</keyword>
<dbReference type="InterPro" id="IPR013548">
    <property type="entry name" value="Plexin_cytoplasmic_RasGAP_dom"/>
</dbReference>
<organism evidence="19 20">
    <name type="scientific">Galendromus occidentalis</name>
    <name type="common">western predatory mite</name>
    <dbReference type="NCBI Taxonomy" id="34638"/>
    <lineage>
        <taxon>Eukaryota</taxon>
        <taxon>Metazoa</taxon>
        <taxon>Ecdysozoa</taxon>
        <taxon>Arthropoda</taxon>
        <taxon>Chelicerata</taxon>
        <taxon>Arachnida</taxon>
        <taxon>Acari</taxon>
        <taxon>Parasitiformes</taxon>
        <taxon>Mesostigmata</taxon>
        <taxon>Gamasina</taxon>
        <taxon>Phytoseioidea</taxon>
        <taxon>Phytoseiidae</taxon>
        <taxon>Typhlodrominae</taxon>
        <taxon>Galendromus</taxon>
    </lineage>
</organism>
<dbReference type="InterPro" id="IPR002165">
    <property type="entry name" value="Plexin_repeat"/>
</dbReference>
<dbReference type="GO" id="GO:0030334">
    <property type="term" value="P:regulation of cell migration"/>
    <property type="evidence" value="ECO:0007669"/>
    <property type="project" value="TreeGrafter"/>
</dbReference>
<keyword evidence="11" id="KW-1015">Disulfide bond</keyword>
<dbReference type="GO" id="GO:0008360">
    <property type="term" value="P:regulation of cell shape"/>
    <property type="evidence" value="ECO:0007669"/>
    <property type="project" value="TreeGrafter"/>
</dbReference>
<evidence type="ECO:0000256" key="13">
    <source>
        <dbReference type="ARBA" id="ARBA00023180"/>
    </source>
</evidence>
<comment type="similarity">
    <text evidence="2">Belongs to the plexin family.</text>
</comment>
<evidence type="ECO:0000256" key="16">
    <source>
        <dbReference type="SAM" id="Phobius"/>
    </source>
</evidence>
<dbReference type="Pfam" id="PF01403">
    <property type="entry name" value="Sema"/>
    <property type="match status" value="1"/>
</dbReference>
<evidence type="ECO:0000256" key="3">
    <source>
        <dbReference type="ARBA" id="ARBA00022473"/>
    </source>
</evidence>
<dbReference type="SUPFAM" id="SSF48350">
    <property type="entry name" value="GTPase activation domain, GAP"/>
    <property type="match status" value="1"/>
</dbReference>
<dbReference type="SMART" id="SM00423">
    <property type="entry name" value="PSI"/>
    <property type="match status" value="3"/>
</dbReference>
<feature type="domain" description="Sema" evidence="18">
    <location>
        <begin position="31"/>
        <end position="515"/>
    </location>
</feature>
<dbReference type="SUPFAM" id="SSF103575">
    <property type="entry name" value="Plexin repeat"/>
    <property type="match status" value="1"/>
</dbReference>
<dbReference type="SUPFAM" id="SSF81296">
    <property type="entry name" value="E set domains"/>
    <property type="match status" value="3"/>
</dbReference>
<dbReference type="Pfam" id="PF01437">
    <property type="entry name" value="PSI"/>
    <property type="match status" value="1"/>
</dbReference>
<evidence type="ECO:0000256" key="6">
    <source>
        <dbReference type="ARBA" id="ARBA00022729"/>
    </source>
</evidence>
<dbReference type="SMART" id="SM00429">
    <property type="entry name" value="IPT"/>
    <property type="match status" value="4"/>
</dbReference>
<keyword evidence="6 17" id="KW-0732">Signal</keyword>
<keyword evidence="4" id="KW-1003">Cell membrane</keyword>
<dbReference type="Pfam" id="PF18020">
    <property type="entry name" value="TIG_2"/>
    <property type="match status" value="1"/>
</dbReference>
<keyword evidence="8" id="KW-0524">Neurogenesis</keyword>
<gene>
    <name evidence="20" type="primary">LOC100906102</name>
</gene>
<dbReference type="CDD" id="cd12205">
    <property type="entry name" value="RasGAP_plexin"/>
    <property type="match status" value="1"/>
</dbReference>
<dbReference type="InterPro" id="IPR014756">
    <property type="entry name" value="Ig_E-set"/>
</dbReference>
<dbReference type="GO" id="GO:0050772">
    <property type="term" value="P:positive regulation of axonogenesis"/>
    <property type="evidence" value="ECO:0007669"/>
    <property type="project" value="TreeGrafter"/>
</dbReference>
<evidence type="ECO:0000256" key="11">
    <source>
        <dbReference type="ARBA" id="ARBA00023157"/>
    </source>
</evidence>
<name>A0AAJ7WJ46_9ACAR</name>
<dbReference type="FunFam" id="2.60.40.10:FF:000203">
    <property type="entry name" value="Plexin B2"/>
    <property type="match status" value="1"/>
</dbReference>
<dbReference type="InterPro" id="IPR031148">
    <property type="entry name" value="Plexin"/>
</dbReference>
<keyword evidence="9 16" id="KW-1133">Transmembrane helix</keyword>
<accession>A0AAJ7WJ46</accession>
<dbReference type="InterPro" id="IPR041362">
    <property type="entry name" value="TIG2_plexin"/>
</dbReference>
<sequence>MRRPRIPPLSLALLLSLWLMAAGGVPMERPQFSLHHGSPLNPLGNTVLGHFSVHDKSVNISHVVVDRHSGRVYVGAVNWVYQLNASLFVEASVMTGPVNDSRYCSPSESECQATDTRLLNNFNKLLLIDQNAQKLIQCGSVRQGSCRRHELNDITKEEPVVEVPLAANDENSSTIAFIGPARYDIDRESQDVLYVAATNTRSGPYRDMVPAICSRNLQDNDNGLFTVIEHSFSETARVDISVNLRDAFLVHYVYGFYHHDFAYFALIQRKSYLLANQEWGYESRLARVCVSDPAYNTYVEVSLECVDPDGTHYNLLRDATVVDAGKALLNEFRLNPRDSKIFVGAFVQSDGHHLKESRKSAICLFPLVEIERRFQQNIHMCYNGSTLTRNMHYIAGSVNECPELGGSGNVVNFCRETVKLNGSLPIRTKPFAHVRGETITSLGATLVEGHNVLFVGTASGVFQKILVEGRHQAHVFDSTLLDRGVRIVPQIYVQDSVPDNYVIVASLNKVFKVVLSDCVKHSKCNECISAKNPYCGWCALENRCGSRRECGVTTGASRWLTFGEDQCLHFDAIVPPQIAITQHAKLDLIIQQLPHLPYGTQYLCVFDGRVKVPASVNTKGLECTAPSPDDRPTIPSGKDHVTMTVSVRTTQSETNLIEKDLTLFQCLVHRTCKSCVMSQWSCSWCIAENTCSSNTSHCSQRKIIGESSDEVSLIKGRQHCPSFNLDERLLIPHGTRKEIAIQVKNLLAPVPEGFQCIIEIEGRRQLVMARKRDDVIICSESSYNYDAEEPEIEGLLTVLWNGDIFIDKTNLTVYKCGLLGSHGNRQDCSLCLTRDNRYQCSWCGGQCMYGPACMEPVTTSCPPPRIDWIHPLSGPVEGGTLVTIEGSNLGTSQDEIADKIRIGGVPCLPKDYSVSVRVVCQTQASNAGPQGAFVVIGNRAGLTKAQEKFYYKEVQLTGVYPRVGPQSGGTRIYLNGTNLNVGSSVRVMLDDIPCLVERSLASSSQLSCRTSRAPLYNYKVERLLLTIDNANHTLANPFVFVQDPNIIDIHPLKSYLSGGREILVRGEYLDSVQQPKMAVFDEQEKLINETTCNVVNSTLMLCPSPFLLGSNPSHQSDQPGFDSPYEEHLKLGFIMDQVDQLRQMDVFFPTVPSIITYIRDPVLFTFGEPDSVKLYKGDTLVIEGENLMSASDQNEITVFIGVRQCNVTSLSQTQIVCMPSIDAPAPTDHQGRRTHLPKVVVQIGSNLIYTIGFLRYEMAKLYNLPPEIMGVIATGGAILILISVLVLALLRHKNSQAEREYKRIQLQMATLENSVRSECKQAFAELQTDLTDLDKDIQLSGIPILHNTRYLEKIFFPGVPNTNVFQLIKPMNNGASNNYEVAMANFEILVNNKAFLLTFVETLERQNTFSIRDKVNVASLVMVILIDKMDYATEVLKELLVKLIDKYAQTKHPQLMLRRTESVVEKMLSNWLSVCMYQHIVETSARPMFLLLKALKQQIEKGPVDAVTHDARYSLSEERLLREQINYNIVILHVLHEEMDADDKVIVRANDCDTISQVKQKILDVLFKSVPFSERPNIYSVDIEWRHGRGPAPLLLADVDGSSVCQDGLKRFNTLAHYGITDTAVVSIMRRNSNYETLSRINNLHADPSSCWHLVRPNDNPLRHKNIAEIYLTRLLSTKGTIQNFVDDFFASILAASEGLPLAVKWLFDLFDTYAYKHGLENSEEVAQAWKSNSLPLRFWVNLLKNPDFVFDIDKSPVLDASLSVIAQSFMDACAQSDHRLGKNSPSSKLLFAKDIPQYRKLIDNFYRDIASLPPVGDHQLAHYMRQLSGQYASQVDTTNALKELYIYAAKYNTQLLTALEDREGGTLGDSSAHSLVNRLRMIEAKYRAGTLKRYC</sequence>
<dbReference type="Proteomes" id="UP000694867">
    <property type="component" value="Unplaced"/>
</dbReference>
<feature type="transmembrane region" description="Helical" evidence="16">
    <location>
        <begin position="1268"/>
        <end position="1290"/>
    </location>
</feature>
<dbReference type="PANTHER" id="PTHR22625">
    <property type="entry name" value="PLEXIN"/>
    <property type="match status" value="1"/>
</dbReference>
<keyword evidence="12" id="KW-0675">Receptor</keyword>
<dbReference type="SMART" id="SM00630">
    <property type="entry name" value="Sema"/>
    <property type="match status" value="1"/>
</dbReference>
<dbReference type="Pfam" id="PF01833">
    <property type="entry name" value="TIG"/>
    <property type="match status" value="3"/>
</dbReference>
<dbReference type="Pfam" id="PF17960">
    <property type="entry name" value="TIG_plexin"/>
    <property type="match status" value="1"/>
</dbReference>
<evidence type="ECO:0000313" key="20">
    <source>
        <dbReference type="RefSeq" id="XP_028969010.1"/>
    </source>
</evidence>
<dbReference type="InterPro" id="IPR015943">
    <property type="entry name" value="WD40/YVTN_repeat-like_dom_sf"/>
</dbReference>
<evidence type="ECO:0000259" key="18">
    <source>
        <dbReference type="PROSITE" id="PS51004"/>
    </source>
</evidence>
<dbReference type="GO" id="GO:0005886">
    <property type="term" value="C:plasma membrane"/>
    <property type="evidence" value="ECO:0007669"/>
    <property type="project" value="UniProtKB-SubCell"/>
</dbReference>
<proteinExistence type="inferred from homology"/>
<evidence type="ECO:0000256" key="17">
    <source>
        <dbReference type="SAM" id="SignalP"/>
    </source>
</evidence>
<keyword evidence="13" id="KW-0325">Glycoprotein</keyword>
<protein>
    <submittedName>
        <fullName evidence="20">Plexin-B</fullName>
    </submittedName>
</protein>
<dbReference type="InterPro" id="IPR001627">
    <property type="entry name" value="Semap_dom"/>
</dbReference>
<dbReference type="FunFam" id="2.60.40.10:FF:000728">
    <property type="entry name" value="Plexin D1"/>
    <property type="match status" value="1"/>
</dbReference>
<dbReference type="InterPro" id="IPR016201">
    <property type="entry name" value="PSI"/>
</dbReference>
<keyword evidence="10 16" id="KW-0472">Membrane</keyword>
<dbReference type="Gene3D" id="1.10.506.10">
    <property type="entry name" value="GTPase Activation - p120gap, domain 1"/>
    <property type="match status" value="1"/>
</dbReference>
<dbReference type="GO" id="GO:0007162">
    <property type="term" value="P:negative regulation of cell adhesion"/>
    <property type="evidence" value="ECO:0007669"/>
    <property type="project" value="TreeGrafter"/>
</dbReference>
<dbReference type="KEGG" id="goe:100906102"/>
<evidence type="ECO:0000256" key="5">
    <source>
        <dbReference type="ARBA" id="ARBA00022692"/>
    </source>
</evidence>
<dbReference type="GO" id="GO:0017154">
    <property type="term" value="F:semaphorin receptor activity"/>
    <property type="evidence" value="ECO:0007669"/>
    <property type="project" value="InterPro"/>
</dbReference>
<dbReference type="CDD" id="cd00102">
    <property type="entry name" value="IPT"/>
    <property type="match status" value="1"/>
</dbReference>
<evidence type="ECO:0000256" key="14">
    <source>
        <dbReference type="PROSITE-ProRule" id="PRU00352"/>
    </source>
</evidence>
<comment type="subcellular location">
    <subcellularLocation>
        <location evidence="1">Cell membrane</location>
        <topology evidence="1">Single-pass type I membrane protein</topology>
    </subcellularLocation>
</comment>
<dbReference type="InterPro" id="IPR036352">
    <property type="entry name" value="Semap_dom_sf"/>
</dbReference>
<keyword evidence="19" id="KW-1185">Reference proteome</keyword>
<evidence type="ECO:0000256" key="10">
    <source>
        <dbReference type="ARBA" id="ARBA00023136"/>
    </source>
</evidence>
<dbReference type="FunFam" id="2.60.40.10:FF:000868">
    <property type="entry name" value="Plexin D1"/>
    <property type="match status" value="1"/>
</dbReference>
<evidence type="ECO:0000256" key="2">
    <source>
        <dbReference type="ARBA" id="ARBA00010297"/>
    </source>
</evidence>
<dbReference type="GeneID" id="100906102"/>
<dbReference type="InterPro" id="IPR002909">
    <property type="entry name" value="IPT_dom"/>
</dbReference>
<dbReference type="Gene3D" id="2.60.40.10">
    <property type="entry name" value="Immunoglobulins"/>
    <property type="match status" value="5"/>
</dbReference>
<feature type="signal peptide" evidence="17">
    <location>
        <begin position="1"/>
        <end position="24"/>
    </location>
</feature>
<comment type="caution">
    <text evidence="14">Lacks conserved residue(s) required for the propagation of feature annotation.</text>
</comment>
<dbReference type="GO" id="GO:0097374">
    <property type="term" value="P:sensory neuron axon guidance"/>
    <property type="evidence" value="ECO:0007669"/>
    <property type="project" value="TreeGrafter"/>
</dbReference>
<keyword evidence="3" id="KW-0217">Developmental protein</keyword>
<dbReference type="Pfam" id="PF24479">
    <property type="entry name" value="PSI_PlexinA-B"/>
    <property type="match status" value="1"/>
</dbReference>
<reference evidence="20" key="1">
    <citation type="submission" date="2025-08" db="UniProtKB">
        <authorList>
            <consortium name="RefSeq"/>
        </authorList>
    </citation>
    <scope>IDENTIFICATION</scope>
</reference>
<dbReference type="InterPro" id="IPR046800">
    <property type="entry name" value="Plexin_RBD"/>
</dbReference>
<dbReference type="GO" id="GO:0008045">
    <property type="term" value="P:motor neuron axon guidance"/>
    <property type="evidence" value="ECO:0007669"/>
    <property type="project" value="TreeGrafter"/>
</dbReference>
<dbReference type="SUPFAM" id="SSF101912">
    <property type="entry name" value="Sema domain"/>
    <property type="match status" value="1"/>
</dbReference>
<feature type="transmembrane region" description="Helical" evidence="16">
    <location>
        <begin position="1239"/>
        <end position="1256"/>
    </location>
</feature>
<keyword evidence="7" id="KW-0677">Repeat</keyword>
<dbReference type="InterPro" id="IPR008936">
    <property type="entry name" value="Rho_GTPase_activation_prot"/>
</dbReference>
<evidence type="ECO:0000256" key="4">
    <source>
        <dbReference type="ARBA" id="ARBA00022475"/>
    </source>
</evidence>
<dbReference type="RefSeq" id="XP_028969010.1">
    <property type="nucleotide sequence ID" value="XM_029113177.1"/>
</dbReference>
<dbReference type="GO" id="GO:0002116">
    <property type="term" value="C:semaphorin receptor complex"/>
    <property type="evidence" value="ECO:0007669"/>
    <property type="project" value="TreeGrafter"/>
</dbReference>
<dbReference type="Pfam" id="PF20170">
    <property type="entry name" value="Plexin_RBD"/>
    <property type="match status" value="1"/>
</dbReference>
<keyword evidence="15" id="KW-0175">Coiled coil</keyword>
<evidence type="ECO:0000313" key="19">
    <source>
        <dbReference type="Proteomes" id="UP000694867"/>
    </source>
</evidence>
<evidence type="ECO:0000256" key="15">
    <source>
        <dbReference type="SAM" id="Coils"/>
    </source>
</evidence>
<evidence type="ECO:0000256" key="8">
    <source>
        <dbReference type="ARBA" id="ARBA00022902"/>
    </source>
</evidence>
<dbReference type="GO" id="GO:0120025">
    <property type="term" value="C:plasma membrane bounded cell projection"/>
    <property type="evidence" value="ECO:0007669"/>
    <property type="project" value="UniProtKB-ARBA"/>
</dbReference>
<dbReference type="InterPro" id="IPR041019">
    <property type="entry name" value="TIG1_plexin"/>
</dbReference>